<organism evidence="2 3">
    <name type="scientific">Gemmata obscuriglobus</name>
    <dbReference type="NCBI Taxonomy" id="114"/>
    <lineage>
        <taxon>Bacteria</taxon>
        <taxon>Pseudomonadati</taxon>
        <taxon>Planctomycetota</taxon>
        <taxon>Planctomycetia</taxon>
        <taxon>Gemmatales</taxon>
        <taxon>Gemmataceae</taxon>
        <taxon>Gemmata</taxon>
    </lineage>
</organism>
<proteinExistence type="predicted"/>
<feature type="transmembrane region" description="Helical" evidence="1">
    <location>
        <begin position="435"/>
        <end position="456"/>
    </location>
</feature>
<feature type="transmembrane region" description="Helical" evidence="1">
    <location>
        <begin position="468"/>
        <end position="489"/>
    </location>
</feature>
<accession>A0A2Z3H4N6</accession>
<dbReference type="AlphaFoldDB" id="A0A2Z3H4N6"/>
<evidence type="ECO:0000313" key="3">
    <source>
        <dbReference type="Proteomes" id="UP000245802"/>
    </source>
</evidence>
<keyword evidence="1" id="KW-0472">Membrane</keyword>
<dbReference type="Proteomes" id="UP000245802">
    <property type="component" value="Chromosome"/>
</dbReference>
<evidence type="ECO:0000256" key="1">
    <source>
        <dbReference type="SAM" id="Phobius"/>
    </source>
</evidence>
<dbReference type="Gene3D" id="3.40.50.880">
    <property type="match status" value="1"/>
</dbReference>
<name>A0A2Z3H4N6_9BACT</name>
<protein>
    <submittedName>
        <fullName evidence="2">Uncharacterized protein</fullName>
    </submittedName>
</protein>
<dbReference type="KEGG" id="gog:C1280_05730"/>
<keyword evidence="3" id="KW-1185">Reference proteome</keyword>
<keyword evidence="1" id="KW-0812">Transmembrane</keyword>
<gene>
    <name evidence="2" type="ORF">C1280_05730</name>
</gene>
<keyword evidence="1" id="KW-1133">Transmembrane helix</keyword>
<reference evidence="2 3" key="1">
    <citation type="submission" date="2018-01" db="EMBL/GenBank/DDBJ databases">
        <title>G. obscuriglobus.</title>
        <authorList>
            <person name="Franke J."/>
            <person name="Blomberg W."/>
            <person name="Selmecki A."/>
        </authorList>
    </citation>
    <scope>NUCLEOTIDE SEQUENCE [LARGE SCALE GENOMIC DNA]</scope>
    <source>
        <strain evidence="2 3">DSM 5831</strain>
    </source>
</reference>
<dbReference type="InterPro" id="IPR029062">
    <property type="entry name" value="Class_I_gatase-like"/>
</dbReference>
<dbReference type="EMBL" id="CP025958">
    <property type="protein sequence ID" value="AWM36574.1"/>
    <property type="molecule type" value="Genomic_DNA"/>
</dbReference>
<dbReference type="SUPFAM" id="SSF52317">
    <property type="entry name" value="Class I glutamine amidotransferase-like"/>
    <property type="match status" value="1"/>
</dbReference>
<sequence>MRSGAVRVRRRQAVSLAPAGVKKEAETDMPTATVVRALATLLVFLLGAATATAKDGVKITAAAVGLPSGRDDTFIAKFGAWAPVYVNFEVTGAGSDPAEVVIEAPDPDEVTVTSVVPVDLATDRAAIGYVRPNGLASEVTVWVRAKGGSALSEPFRVKPRVRESLQYVVLALGGTAPKFELPRPAGATDSGPLRAGRVDFTHIATVAQLPDRWYGYDGADLVVLGTGAADFVKQLFAPDATPQNQKKREALVEWVRRGGRVVTSVGANAPVVASLPAMDPLLPFRVRPEAPTRDVSAVALVWPAGEKNSASGTLGGRGGAFPVANLAARPGKPARVLSPPPVANEERPAVVVQAPLGLGRVTQVAFDLDGPQFAEFAARADYWDFLLRDAGASRASSGGDGKPRSAGSMTEDEDEIAVAVRGHNDAFDGVPVVSFGWVALLIALYILLVGPVEYYVLKRVFGRLELTWVTFPIIVLTVSVLAYVSASAVKGRDLKVNKLDIVDVDPASDRVYGSTWFTVFSPRIDSYSVGLTPGDGWAAEELPEGTAVAGFGAPRAGRASLTRRRYPRRDEGLEGVPIQVWSTKAFSANWSAKLTGAPGAPAPVTSNLVHPPGDRSRAIGTFRHDLPVPELTDCVAFYAGQAYPLPGGVITRGRTVRLVMVQGESTQEWLRGNAKLEELLRRVQSYADRPGQKNVERQLQQQTVYTGPLPLTGLLFHEGALRNDEGVVPRNASLRRLDQSWRFSEYHGQHVRDEVIVVGRVATPPGAAEEVLSGPNSPSRVWLKGLPGSGARQPLPGTGRQETWVRFYLPVR</sequence>
<evidence type="ECO:0000313" key="2">
    <source>
        <dbReference type="EMBL" id="AWM36574.1"/>
    </source>
</evidence>